<reference evidence="4" key="2">
    <citation type="submission" date="2010-07" db="EMBL/GenBank/DDBJ databases">
        <authorList>
            <consortium name="The Broad Institute Genome Sequencing Platform"/>
            <consortium name="Broad Institute Genome Sequencing Center for Infectious Disease"/>
            <person name="Ma L.-J."/>
            <person name="Dead R."/>
            <person name="Young S."/>
            <person name="Zeng Q."/>
            <person name="Koehrsen M."/>
            <person name="Alvarado L."/>
            <person name="Berlin A."/>
            <person name="Chapman S.B."/>
            <person name="Chen Z."/>
            <person name="Freedman E."/>
            <person name="Gellesch M."/>
            <person name="Goldberg J."/>
            <person name="Griggs A."/>
            <person name="Gujja S."/>
            <person name="Heilman E.R."/>
            <person name="Heiman D."/>
            <person name="Hepburn T."/>
            <person name="Howarth C."/>
            <person name="Jen D."/>
            <person name="Larson L."/>
            <person name="Mehta T."/>
            <person name="Neiman D."/>
            <person name="Pearson M."/>
            <person name="Roberts A."/>
            <person name="Saif S."/>
            <person name="Shea T."/>
            <person name="Shenoy N."/>
            <person name="Sisk P."/>
            <person name="Stolte C."/>
            <person name="Sykes S."/>
            <person name="Walk T."/>
            <person name="White J."/>
            <person name="Yandava C."/>
            <person name="Haas B."/>
            <person name="Nusbaum C."/>
            <person name="Birren B."/>
        </authorList>
    </citation>
    <scope>NUCLEOTIDE SEQUENCE</scope>
    <source>
        <strain evidence="4">R3-111a-1</strain>
    </source>
</reference>
<evidence type="ECO:0000256" key="1">
    <source>
        <dbReference type="ARBA" id="ARBA00006484"/>
    </source>
</evidence>
<dbReference type="PRINTS" id="PR00080">
    <property type="entry name" value="SDRFAMILY"/>
</dbReference>
<dbReference type="Gene3D" id="3.40.50.720">
    <property type="entry name" value="NAD(P)-binding Rossmann-like Domain"/>
    <property type="match status" value="1"/>
</dbReference>
<reference evidence="5" key="5">
    <citation type="submission" date="2018-04" db="UniProtKB">
        <authorList>
            <consortium name="EnsemblFungi"/>
        </authorList>
    </citation>
    <scope>IDENTIFICATION</scope>
    <source>
        <strain evidence="5">R3-111a-1</strain>
    </source>
</reference>
<dbReference type="VEuPathDB" id="FungiDB:GGTG_02746"/>
<dbReference type="RefSeq" id="XP_009218785.1">
    <property type="nucleotide sequence ID" value="XM_009220521.1"/>
</dbReference>
<dbReference type="AlphaFoldDB" id="J3NN88"/>
<dbReference type="eggNOG" id="KOG1208">
    <property type="taxonomic scope" value="Eukaryota"/>
</dbReference>
<dbReference type="PANTHER" id="PTHR24320">
    <property type="entry name" value="RETINOL DEHYDROGENASE"/>
    <property type="match status" value="1"/>
</dbReference>
<dbReference type="STRING" id="644352.J3NN88"/>
<reference evidence="6" key="1">
    <citation type="submission" date="2010-07" db="EMBL/GenBank/DDBJ databases">
        <title>The genome sequence of Gaeumannomyces graminis var. tritici strain R3-111a-1.</title>
        <authorList>
            <consortium name="The Broad Institute Genome Sequencing Platform"/>
            <person name="Ma L.-J."/>
            <person name="Dead R."/>
            <person name="Young S."/>
            <person name="Zeng Q."/>
            <person name="Koehrsen M."/>
            <person name="Alvarado L."/>
            <person name="Berlin A."/>
            <person name="Chapman S.B."/>
            <person name="Chen Z."/>
            <person name="Freedman E."/>
            <person name="Gellesch M."/>
            <person name="Goldberg J."/>
            <person name="Griggs A."/>
            <person name="Gujja S."/>
            <person name="Heilman E.R."/>
            <person name="Heiman D."/>
            <person name="Hepburn T."/>
            <person name="Howarth C."/>
            <person name="Jen D."/>
            <person name="Larson L."/>
            <person name="Mehta T."/>
            <person name="Neiman D."/>
            <person name="Pearson M."/>
            <person name="Roberts A."/>
            <person name="Saif S."/>
            <person name="Shea T."/>
            <person name="Shenoy N."/>
            <person name="Sisk P."/>
            <person name="Stolte C."/>
            <person name="Sykes S."/>
            <person name="Walk T."/>
            <person name="White J."/>
            <person name="Yandava C."/>
            <person name="Haas B."/>
            <person name="Nusbaum C."/>
            <person name="Birren B."/>
        </authorList>
    </citation>
    <scope>NUCLEOTIDE SEQUENCE [LARGE SCALE GENOMIC DNA]</scope>
    <source>
        <strain evidence="6">R3-111a-1</strain>
    </source>
</reference>
<accession>J3NN88</accession>
<name>J3NN88_GAET3</name>
<reference evidence="4" key="3">
    <citation type="submission" date="2010-09" db="EMBL/GenBank/DDBJ databases">
        <title>Annotation of Gaeumannomyces graminis var. tritici R3-111a-1.</title>
        <authorList>
            <consortium name="The Broad Institute Genome Sequencing Platform"/>
            <person name="Ma L.-J."/>
            <person name="Dead R."/>
            <person name="Young S.K."/>
            <person name="Zeng Q."/>
            <person name="Gargeya S."/>
            <person name="Fitzgerald M."/>
            <person name="Haas B."/>
            <person name="Abouelleil A."/>
            <person name="Alvarado L."/>
            <person name="Arachchi H.M."/>
            <person name="Berlin A."/>
            <person name="Brown A."/>
            <person name="Chapman S.B."/>
            <person name="Chen Z."/>
            <person name="Dunbar C."/>
            <person name="Freedman E."/>
            <person name="Gearin G."/>
            <person name="Gellesch M."/>
            <person name="Goldberg J."/>
            <person name="Griggs A."/>
            <person name="Gujja S."/>
            <person name="Heiman D."/>
            <person name="Howarth C."/>
            <person name="Larson L."/>
            <person name="Lui A."/>
            <person name="MacDonald P.J.P."/>
            <person name="Mehta T."/>
            <person name="Montmayeur A."/>
            <person name="Murphy C."/>
            <person name="Neiman D."/>
            <person name="Pearson M."/>
            <person name="Priest M."/>
            <person name="Roberts A."/>
            <person name="Saif S."/>
            <person name="Shea T."/>
            <person name="Shenoy N."/>
            <person name="Sisk P."/>
            <person name="Stolte C."/>
            <person name="Sykes S."/>
            <person name="Yandava C."/>
            <person name="Wortman J."/>
            <person name="Nusbaum C."/>
            <person name="Birren B."/>
        </authorList>
    </citation>
    <scope>NUCLEOTIDE SEQUENCE</scope>
    <source>
        <strain evidence="4">R3-111a-1</strain>
    </source>
</reference>
<gene>
    <name evidence="5" type="primary">20343204</name>
    <name evidence="4" type="ORF">GGTG_02746</name>
</gene>
<dbReference type="EMBL" id="GL385396">
    <property type="protein sequence ID" value="EJT77640.1"/>
    <property type="molecule type" value="Genomic_DNA"/>
</dbReference>
<dbReference type="OrthoDB" id="191139at2759"/>
<dbReference type="Proteomes" id="UP000006039">
    <property type="component" value="Unassembled WGS sequence"/>
</dbReference>
<sequence>MKFDFETTGIDVVKHFDAQVRGKIFLITGPTVGGIGAETAISLAHAAPALIVLLGRSREKAEPVLEAIRAVDAAVPTKFVELDLCSLASVRAAAAAVLADPAVPRIDALINNAGVMACPFGLSADGIEIQFAAGHVGHFLLTNLLAPKLLQGSGGGGGARVVNVSSSGHKLGHVRFDDPNFSEARSYTRLAGYGQAKTANVLFSVALNARLAGTRGVRSYASHPGVIMTNLTRHIPPDMMGEMVAAAGVDVLTMKNIQQGCSTQLRAALDPDLPGQEGVMLYDCSLTTDPQQILPRAVDSADAEKLWMLSEKLVEQEFKY</sequence>
<keyword evidence="2" id="KW-0560">Oxidoreductase</keyword>
<evidence type="ECO:0008006" key="7">
    <source>
        <dbReference type="Google" id="ProtNLM"/>
    </source>
</evidence>
<dbReference type="EnsemblFungi" id="EJT77640">
    <property type="protein sequence ID" value="EJT77640"/>
    <property type="gene ID" value="GGTG_02746"/>
</dbReference>
<dbReference type="GeneID" id="20343204"/>
<keyword evidence="6" id="KW-1185">Reference proteome</keyword>
<dbReference type="SUPFAM" id="SSF51735">
    <property type="entry name" value="NAD(P)-binding Rossmann-fold domains"/>
    <property type="match status" value="1"/>
</dbReference>
<proteinExistence type="inferred from homology"/>
<dbReference type="PRINTS" id="PR00081">
    <property type="entry name" value="GDHRDH"/>
</dbReference>
<evidence type="ECO:0000313" key="6">
    <source>
        <dbReference type="Proteomes" id="UP000006039"/>
    </source>
</evidence>
<protein>
    <recommendedName>
        <fullName evidence="7">Retinol dehydrogenase 13</fullName>
    </recommendedName>
</protein>
<dbReference type="HOGENOM" id="CLU_010194_44_0_1"/>
<organism evidence="4">
    <name type="scientific">Gaeumannomyces tritici (strain R3-111a-1)</name>
    <name type="common">Wheat and barley take-all root rot fungus</name>
    <name type="synonym">Gaeumannomyces graminis var. tritici</name>
    <dbReference type="NCBI Taxonomy" id="644352"/>
    <lineage>
        <taxon>Eukaryota</taxon>
        <taxon>Fungi</taxon>
        <taxon>Dikarya</taxon>
        <taxon>Ascomycota</taxon>
        <taxon>Pezizomycotina</taxon>
        <taxon>Sordariomycetes</taxon>
        <taxon>Sordariomycetidae</taxon>
        <taxon>Magnaporthales</taxon>
        <taxon>Magnaporthaceae</taxon>
        <taxon>Gaeumannomyces</taxon>
    </lineage>
</organism>
<evidence type="ECO:0000313" key="4">
    <source>
        <dbReference type="EMBL" id="EJT77640.1"/>
    </source>
</evidence>
<comment type="similarity">
    <text evidence="1 3">Belongs to the short-chain dehydrogenases/reductases (SDR) family.</text>
</comment>
<reference evidence="5" key="4">
    <citation type="journal article" date="2015" name="G3 (Bethesda)">
        <title>Genome sequences of three phytopathogenic species of the Magnaporthaceae family of fungi.</title>
        <authorList>
            <person name="Okagaki L.H."/>
            <person name="Nunes C.C."/>
            <person name="Sailsbery J."/>
            <person name="Clay B."/>
            <person name="Brown D."/>
            <person name="John T."/>
            <person name="Oh Y."/>
            <person name="Young N."/>
            <person name="Fitzgerald M."/>
            <person name="Haas B.J."/>
            <person name="Zeng Q."/>
            <person name="Young S."/>
            <person name="Adiconis X."/>
            <person name="Fan L."/>
            <person name="Levin J.Z."/>
            <person name="Mitchell T.K."/>
            <person name="Okubara P.A."/>
            <person name="Farman M.L."/>
            <person name="Kohn L.M."/>
            <person name="Birren B."/>
            <person name="Ma L.-J."/>
            <person name="Dean R.A."/>
        </authorList>
    </citation>
    <scope>NUCLEOTIDE SEQUENCE</scope>
    <source>
        <strain evidence="5">R3-111a-1</strain>
    </source>
</reference>
<evidence type="ECO:0000313" key="5">
    <source>
        <dbReference type="EnsemblFungi" id="EJT77640"/>
    </source>
</evidence>
<dbReference type="Pfam" id="PF00106">
    <property type="entry name" value="adh_short"/>
    <property type="match status" value="1"/>
</dbReference>
<evidence type="ECO:0000256" key="2">
    <source>
        <dbReference type="ARBA" id="ARBA00023002"/>
    </source>
</evidence>
<evidence type="ECO:0000256" key="3">
    <source>
        <dbReference type="RuleBase" id="RU000363"/>
    </source>
</evidence>
<dbReference type="InterPro" id="IPR002347">
    <property type="entry name" value="SDR_fam"/>
</dbReference>
<dbReference type="GO" id="GO:0016491">
    <property type="term" value="F:oxidoreductase activity"/>
    <property type="evidence" value="ECO:0007669"/>
    <property type="project" value="UniProtKB-KW"/>
</dbReference>
<dbReference type="PANTHER" id="PTHR24320:SF283">
    <property type="entry name" value="RETINOL DEHYDROGENASE 11"/>
    <property type="match status" value="1"/>
</dbReference>
<dbReference type="InterPro" id="IPR036291">
    <property type="entry name" value="NAD(P)-bd_dom_sf"/>
</dbReference>